<gene>
    <name evidence="1" type="ORF">BRYFOR_09913</name>
</gene>
<dbReference type="EMBL" id="ACCL02000047">
    <property type="protein sequence ID" value="EET58141.1"/>
    <property type="molecule type" value="Genomic_DNA"/>
</dbReference>
<evidence type="ECO:0000313" key="2">
    <source>
        <dbReference type="Proteomes" id="UP000005561"/>
    </source>
</evidence>
<name>C6LML2_9FIRM</name>
<evidence type="ECO:0000313" key="1">
    <source>
        <dbReference type="EMBL" id="EET58141.1"/>
    </source>
</evidence>
<comment type="caution">
    <text evidence="1">The sequence shown here is derived from an EMBL/GenBank/DDBJ whole genome shotgun (WGS) entry which is preliminary data.</text>
</comment>
<reference evidence="1" key="1">
    <citation type="submission" date="2009-07" db="EMBL/GenBank/DDBJ databases">
        <authorList>
            <person name="Weinstock G."/>
            <person name="Sodergren E."/>
            <person name="Clifton S."/>
            <person name="Fulton L."/>
            <person name="Fulton B."/>
            <person name="Courtney L."/>
            <person name="Fronick C."/>
            <person name="Harrison M."/>
            <person name="Strong C."/>
            <person name="Farmer C."/>
            <person name="Delahaunty K."/>
            <person name="Markovic C."/>
            <person name="Hall O."/>
            <person name="Minx P."/>
            <person name="Tomlinson C."/>
            <person name="Mitreva M."/>
            <person name="Nelson J."/>
            <person name="Hou S."/>
            <person name="Wollam A."/>
            <person name="Pepin K.H."/>
            <person name="Johnson M."/>
            <person name="Bhonagiri V."/>
            <person name="Nash W.E."/>
            <person name="Warren W."/>
            <person name="Chinwalla A."/>
            <person name="Mardis E.R."/>
            <person name="Wilson R.K."/>
        </authorList>
    </citation>
    <scope>NUCLEOTIDE SEQUENCE [LARGE SCALE GENOMIC DNA]</scope>
    <source>
        <strain evidence="1">DSM 14469</strain>
    </source>
</reference>
<proteinExistence type="predicted"/>
<keyword evidence="2" id="KW-1185">Reference proteome</keyword>
<protein>
    <submittedName>
        <fullName evidence="1">Uncharacterized protein</fullName>
    </submittedName>
</protein>
<accession>C6LML2</accession>
<dbReference type="Proteomes" id="UP000005561">
    <property type="component" value="Unassembled WGS sequence"/>
</dbReference>
<dbReference type="AlphaFoldDB" id="C6LML2"/>
<sequence length="41" mass="4849">MHEDMRLLKINKFKGNKKNKIVHNNEIFGKVPKNTTNYTFG</sequence>
<organism evidence="1 2">
    <name type="scientific">Marvinbryantia formatexigens DSM 14469</name>
    <dbReference type="NCBI Taxonomy" id="478749"/>
    <lineage>
        <taxon>Bacteria</taxon>
        <taxon>Bacillati</taxon>
        <taxon>Bacillota</taxon>
        <taxon>Clostridia</taxon>
        <taxon>Lachnospirales</taxon>
        <taxon>Lachnospiraceae</taxon>
        <taxon>Marvinbryantia</taxon>
    </lineage>
</organism>